<gene>
    <name evidence="1" type="ORF">MRATA1EN22A_LOCUS18045</name>
</gene>
<accession>A0AC59ZFU9</accession>
<protein>
    <submittedName>
        <fullName evidence="1">Uncharacterized protein</fullName>
    </submittedName>
</protein>
<evidence type="ECO:0000313" key="1">
    <source>
        <dbReference type="EMBL" id="CAN0412976.1"/>
    </source>
</evidence>
<dbReference type="Proteomes" id="UP001162501">
    <property type="component" value="Chromosome 29"/>
</dbReference>
<evidence type="ECO:0000313" key="2">
    <source>
        <dbReference type="Proteomes" id="UP001162501"/>
    </source>
</evidence>
<feature type="non-terminal residue" evidence="1">
    <location>
        <position position="68"/>
    </location>
</feature>
<reference evidence="1" key="2">
    <citation type="submission" date="2025-03" db="EMBL/GenBank/DDBJ databases">
        <authorList>
            <consortium name="ELIXIR-Norway"/>
            <consortium name="Elixir Norway"/>
        </authorList>
    </citation>
    <scope>NUCLEOTIDE SEQUENCE</scope>
</reference>
<name>A0AC59ZFU9_RANTA</name>
<sequence>MGGSVLPARRVLEKPVCFSRRLSPPFPFSHWLGLVGGCVPIGRGAVSVPGHGGGGASTVLSLPLCLLL</sequence>
<reference evidence="1" key="1">
    <citation type="submission" date="2023-05" db="EMBL/GenBank/DDBJ databases">
        <authorList>
            <consortium name="ELIXIR-Norway"/>
        </authorList>
    </citation>
    <scope>NUCLEOTIDE SEQUENCE</scope>
</reference>
<dbReference type="EMBL" id="OX596113">
    <property type="protein sequence ID" value="CAN0412976.1"/>
    <property type="molecule type" value="Genomic_DNA"/>
</dbReference>
<proteinExistence type="predicted"/>
<organism evidence="1 2">
    <name type="scientific">Rangifer tarandus platyrhynchus</name>
    <name type="common">Svalbard reindeer</name>
    <dbReference type="NCBI Taxonomy" id="3082113"/>
    <lineage>
        <taxon>Eukaryota</taxon>
        <taxon>Metazoa</taxon>
        <taxon>Chordata</taxon>
        <taxon>Craniata</taxon>
        <taxon>Vertebrata</taxon>
        <taxon>Euteleostomi</taxon>
        <taxon>Mammalia</taxon>
        <taxon>Eutheria</taxon>
        <taxon>Laurasiatheria</taxon>
        <taxon>Artiodactyla</taxon>
        <taxon>Ruminantia</taxon>
        <taxon>Pecora</taxon>
        <taxon>Cervidae</taxon>
        <taxon>Odocoileinae</taxon>
        <taxon>Rangifer</taxon>
    </lineage>
</organism>